<accession>A0A4T3EWP5</accession>
<proteinExistence type="predicted"/>
<dbReference type="CDD" id="cd00093">
    <property type="entry name" value="HTH_XRE"/>
    <property type="match status" value="1"/>
</dbReference>
<dbReference type="InterPro" id="IPR050807">
    <property type="entry name" value="TransReg_Diox_bact_type"/>
</dbReference>
<protein>
    <submittedName>
        <fullName evidence="3">XRE family transcriptional regulator</fullName>
    </submittedName>
</protein>
<dbReference type="OrthoDB" id="8895516at2"/>
<dbReference type="GO" id="GO:0003677">
    <property type="term" value="F:DNA binding"/>
    <property type="evidence" value="ECO:0007669"/>
    <property type="project" value="UniProtKB-KW"/>
</dbReference>
<comment type="caution">
    <text evidence="3">The sequence shown here is derived from an EMBL/GenBank/DDBJ whole genome shotgun (WGS) entry which is preliminary data.</text>
</comment>
<dbReference type="Gene3D" id="1.10.260.40">
    <property type="entry name" value="lambda repressor-like DNA-binding domains"/>
    <property type="match status" value="1"/>
</dbReference>
<dbReference type="InterPro" id="IPR001387">
    <property type="entry name" value="Cro/C1-type_HTH"/>
</dbReference>
<keyword evidence="1" id="KW-0238">DNA-binding</keyword>
<evidence type="ECO:0000313" key="4">
    <source>
        <dbReference type="Proteomes" id="UP000309389"/>
    </source>
</evidence>
<evidence type="ECO:0000259" key="2">
    <source>
        <dbReference type="PROSITE" id="PS50943"/>
    </source>
</evidence>
<dbReference type="PROSITE" id="PS50943">
    <property type="entry name" value="HTH_CROC1"/>
    <property type="match status" value="1"/>
</dbReference>
<name>A0A4T3EWP5_9SPHN</name>
<dbReference type="SUPFAM" id="SSF47413">
    <property type="entry name" value="lambda repressor-like DNA-binding domains"/>
    <property type="match status" value="1"/>
</dbReference>
<dbReference type="SMART" id="SM00530">
    <property type="entry name" value="HTH_XRE"/>
    <property type="match status" value="1"/>
</dbReference>
<dbReference type="RefSeq" id="WP_136694431.1">
    <property type="nucleotide sequence ID" value="NZ_SSHH01000004.1"/>
</dbReference>
<evidence type="ECO:0000256" key="1">
    <source>
        <dbReference type="ARBA" id="ARBA00023125"/>
    </source>
</evidence>
<feature type="domain" description="HTH cro/C1-type" evidence="2">
    <location>
        <begin position="14"/>
        <end position="68"/>
    </location>
</feature>
<gene>
    <name evidence="3" type="ORF">E5222_14025</name>
</gene>
<keyword evidence="4" id="KW-1185">Reference proteome</keyword>
<dbReference type="AlphaFoldDB" id="A0A4T3EWP5"/>
<dbReference type="PANTHER" id="PTHR46797:SF1">
    <property type="entry name" value="METHYLPHOSPHONATE SYNTHASE"/>
    <property type="match status" value="1"/>
</dbReference>
<organism evidence="3 4">
    <name type="scientific">Alteraurantiacibacter aquimixticola</name>
    <dbReference type="NCBI Taxonomy" id="2489173"/>
    <lineage>
        <taxon>Bacteria</taxon>
        <taxon>Pseudomonadati</taxon>
        <taxon>Pseudomonadota</taxon>
        <taxon>Alphaproteobacteria</taxon>
        <taxon>Sphingomonadales</taxon>
        <taxon>Erythrobacteraceae</taxon>
        <taxon>Alteraurantiacibacter</taxon>
    </lineage>
</organism>
<dbReference type="GO" id="GO:0005829">
    <property type="term" value="C:cytosol"/>
    <property type="evidence" value="ECO:0007669"/>
    <property type="project" value="TreeGrafter"/>
</dbReference>
<sequence length="104" mass="11475">MSESSLPPTFAARLKKQRENRELTQSDLARLAGLQPSAIAHFEAGRRKPSFDNVRSLAKALSISADYLLGSSGPTTAFRHEDKLSARDRDIIQGMIDSMTSKKQ</sequence>
<dbReference type="InterPro" id="IPR010982">
    <property type="entry name" value="Lambda_DNA-bd_dom_sf"/>
</dbReference>
<dbReference type="Proteomes" id="UP000309389">
    <property type="component" value="Unassembled WGS sequence"/>
</dbReference>
<evidence type="ECO:0000313" key="3">
    <source>
        <dbReference type="EMBL" id="TIX48858.1"/>
    </source>
</evidence>
<dbReference type="EMBL" id="SSHH01000004">
    <property type="protein sequence ID" value="TIX48858.1"/>
    <property type="molecule type" value="Genomic_DNA"/>
</dbReference>
<dbReference type="GO" id="GO:0003700">
    <property type="term" value="F:DNA-binding transcription factor activity"/>
    <property type="evidence" value="ECO:0007669"/>
    <property type="project" value="TreeGrafter"/>
</dbReference>
<reference evidence="3 4" key="1">
    <citation type="submission" date="2019-04" db="EMBL/GenBank/DDBJ databases">
        <title>Altererythrobacter aquimixticola sp. nov., isolated from sediment of junction between the ocean and a freshwater spring.</title>
        <authorList>
            <person name="Yoon J.-H."/>
        </authorList>
    </citation>
    <scope>NUCLEOTIDE SEQUENCE [LARGE SCALE GENOMIC DNA]</scope>
    <source>
        <strain evidence="3 4">SSKS-13</strain>
    </source>
</reference>
<dbReference type="PANTHER" id="PTHR46797">
    <property type="entry name" value="HTH-TYPE TRANSCRIPTIONAL REGULATOR"/>
    <property type="match status" value="1"/>
</dbReference>
<dbReference type="Pfam" id="PF01381">
    <property type="entry name" value="HTH_3"/>
    <property type="match status" value="1"/>
</dbReference>